<dbReference type="PANTHER" id="PTHR43022:SF1">
    <property type="entry name" value="PROTEIN SMF"/>
    <property type="match status" value="1"/>
</dbReference>
<protein>
    <submittedName>
        <fullName evidence="5">DNA-protecting protein DprA</fullName>
    </submittedName>
</protein>
<organism evidence="5 6">
    <name type="scientific">Rouxiella aceris</name>
    <dbReference type="NCBI Taxonomy" id="2703884"/>
    <lineage>
        <taxon>Bacteria</taxon>
        <taxon>Pseudomonadati</taxon>
        <taxon>Pseudomonadota</taxon>
        <taxon>Gammaproteobacteria</taxon>
        <taxon>Enterobacterales</taxon>
        <taxon>Yersiniaceae</taxon>
        <taxon>Rouxiella</taxon>
    </lineage>
</organism>
<comment type="similarity">
    <text evidence="1">Belongs to the DprA/Smf family.</text>
</comment>
<dbReference type="NCBIfam" id="NF008007">
    <property type="entry name" value="PRK10736.1"/>
    <property type="match status" value="1"/>
</dbReference>
<dbReference type="Pfam" id="PF25317">
    <property type="entry name" value="SAM_SMF"/>
    <property type="match status" value="1"/>
</dbReference>
<dbReference type="Pfam" id="PF02481">
    <property type="entry name" value="DNA_processg_A"/>
    <property type="match status" value="1"/>
</dbReference>
<keyword evidence="6" id="KW-1185">Reference proteome</keyword>
<dbReference type="InterPro" id="IPR041614">
    <property type="entry name" value="DprA_WH"/>
</dbReference>
<dbReference type="Proteomes" id="UP000585363">
    <property type="component" value="Unassembled WGS sequence"/>
</dbReference>
<evidence type="ECO:0000313" key="5">
    <source>
        <dbReference type="EMBL" id="NMP29857.1"/>
    </source>
</evidence>
<dbReference type="InterPro" id="IPR036388">
    <property type="entry name" value="WH-like_DNA-bd_sf"/>
</dbReference>
<dbReference type="Pfam" id="PF17782">
    <property type="entry name" value="WHD_DprA"/>
    <property type="match status" value="1"/>
</dbReference>
<dbReference type="RefSeq" id="WP_169405555.1">
    <property type="nucleotide sequence ID" value="NZ_JAADJU010000018.1"/>
</dbReference>
<comment type="caution">
    <text evidence="5">The sequence shown here is derived from an EMBL/GenBank/DDBJ whole genome shotgun (WGS) entry which is preliminary data.</text>
</comment>
<dbReference type="NCBIfam" id="TIGR00732">
    <property type="entry name" value="dprA"/>
    <property type="match status" value="1"/>
</dbReference>
<evidence type="ECO:0000259" key="4">
    <source>
        <dbReference type="Pfam" id="PF25317"/>
    </source>
</evidence>
<feature type="domain" description="Smf/DprA SAM" evidence="4">
    <location>
        <begin position="1"/>
        <end position="62"/>
    </location>
</feature>
<dbReference type="InterPro" id="IPR003488">
    <property type="entry name" value="DprA"/>
</dbReference>
<dbReference type="SUPFAM" id="SSF102405">
    <property type="entry name" value="MCP/YpsA-like"/>
    <property type="match status" value="1"/>
</dbReference>
<proteinExistence type="inferred from homology"/>
<dbReference type="InterPro" id="IPR057338">
    <property type="entry name" value="DprA_SAM"/>
</dbReference>
<reference evidence="5 6" key="2">
    <citation type="submission" date="2020-06" db="EMBL/GenBank/DDBJ databases">
        <title>Polyphasic characterization of a Rahnella strain isolated from tree sap.</title>
        <authorList>
            <person name="Kim I.S."/>
        </authorList>
    </citation>
    <scope>NUCLEOTIDE SEQUENCE [LARGE SCALE GENOMIC DNA]</scope>
    <source>
        <strain evidence="5 6">SAP-1</strain>
    </source>
</reference>
<dbReference type="GO" id="GO:0009294">
    <property type="term" value="P:DNA-mediated transformation"/>
    <property type="evidence" value="ECO:0007669"/>
    <property type="project" value="InterPro"/>
</dbReference>
<evidence type="ECO:0000259" key="2">
    <source>
        <dbReference type="Pfam" id="PF02481"/>
    </source>
</evidence>
<evidence type="ECO:0000259" key="3">
    <source>
        <dbReference type="Pfam" id="PF17782"/>
    </source>
</evidence>
<dbReference type="Gene3D" id="1.10.10.10">
    <property type="entry name" value="Winged helix-like DNA-binding domain superfamily/Winged helix DNA-binding domain"/>
    <property type="match status" value="1"/>
</dbReference>
<dbReference type="Gene3D" id="3.40.50.450">
    <property type="match status" value="1"/>
</dbReference>
<dbReference type="AlphaFoldDB" id="A0A848MN43"/>
<dbReference type="InterPro" id="IPR057666">
    <property type="entry name" value="DrpA_SLOG"/>
</dbReference>
<accession>A0A848MN43</accession>
<sequence length="389" mass="41878">MTQQEVWLRLSAVKGLAAIQLGDLADRLVAESTVSAACLRYFGFDDQQVNAYFHPGTLNVPAALAWLERENHHLIPCTSPDYPPLLKHIASFPRVLYVQGPPALLATPQLAIVGSRHCSYYGEHWTRYFAAGLVNCGFTVTSGLAIGIDGICHQATLEAAGKTVAVLGSGLQHLHPRSHRALADRIVQQGGALVSEFPLNAAPLPYHFPRRNRIISGMSVGVLIIEASLRSGSLITARCALEQGREVFALPGSLDNPNSQGTHWLIQQGAYLVTDPQDIAEQIGSGLTWLPVENGSFFADSGAFKRKSASGVNICAEHTELELPFADVLANVGYEVTPVDVVAERAGQPVPVVVAQLLELELAGWIAAVPGGYVRIRRAGHVRRTNVLI</sequence>
<gene>
    <name evidence="5" type="primary">dprA</name>
    <name evidence="5" type="ORF">GW590_23705</name>
</gene>
<feature type="domain" description="DprA winged helix" evidence="3">
    <location>
        <begin position="322"/>
        <end position="372"/>
    </location>
</feature>
<evidence type="ECO:0000313" key="6">
    <source>
        <dbReference type="Proteomes" id="UP000585363"/>
    </source>
</evidence>
<feature type="domain" description="Smf/DprA SLOG" evidence="2">
    <location>
        <begin position="75"/>
        <end position="283"/>
    </location>
</feature>
<reference evidence="5 6" key="1">
    <citation type="submission" date="2020-01" db="EMBL/GenBank/DDBJ databases">
        <authorList>
            <person name="Lee S.D."/>
        </authorList>
    </citation>
    <scope>NUCLEOTIDE SEQUENCE [LARGE SCALE GENOMIC DNA]</scope>
    <source>
        <strain evidence="5 6">SAP-1</strain>
    </source>
</reference>
<evidence type="ECO:0000256" key="1">
    <source>
        <dbReference type="ARBA" id="ARBA00006525"/>
    </source>
</evidence>
<dbReference type="EMBL" id="JAADJU010000018">
    <property type="protein sequence ID" value="NMP29857.1"/>
    <property type="molecule type" value="Genomic_DNA"/>
</dbReference>
<name>A0A848MN43_9GAMM</name>
<dbReference type="PANTHER" id="PTHR43022">
    <property type="entry name" value="PROTEIN SMF"/>
    <property type="match status" value="1"/>
</dbReference>